<dbReference type="Gene3D" id="3.80.10.10">
    <property type="entry name" value="Ribonuclease Inhibitor"/>
    <property type="match status" value="1"/>
</dbReference>
<protein>
    <submittedName>
        <fullName evidence="6">Putative secreted protein</fullName>
    </submittedName>
</protein>
<dbReference type="PANTHER" id="PTHR24373:SF392">
    <property type="entry name" value="NEPHROCAN"/>
    <property type="match status" value="1"/>
</dbReference>
<name>A0A090X819_IXORI</name>
<evidence type="ECO:0000313" key="6">
    <source>
        <dbReference type="EMBL" id="JAC92482.1"/>
    </source>
</evidence>
<feature type="chain" id="PRO_5001866917" evidence="5">
    <location>
        <begin position="25"/>
        <end position="184"/>
    </location>
</feature>
<evidence type="ECO:0000256" key="4">
    <source>
        <dbReference type="SAM" id="MobiDB-lite"/>
    </source>
</evidence>
<keyword evidence="2 5" id="KW-0732">Signal</keyword>
<dbReference type="InterPro" id="IPR001611">
    <property type="entry name" value="Leu-rich_rpt"/>
</dbReference>
<keyword evidence="3" id="KW-0677">Repeat</keyword>
<feature type="region of interest" description="Disordered" evidence="4">
    <location>
        <begin position="158"/>
        <end position="184"/>
    </location>
</feature>
<evidence type="ECO:0000256" key="3">
    <source>
        <dbReference type="ARBA" id="ARBA00022737"/>
    </source>
</evidence>
<dbReference type="InterPro" id="IPR032675">
    <property type="entry name" value="LRR_dom_sf"/>
</dbReference>
<feature type="signal peptide" evidence="5">
    <location>
        <begin position="1"/>
        <end position="24"/>
    </location>
</feature>
<dbReference type="InterPro" id="IPR050328">
    <property type="entry name" value="Dev_Immune_Receptor"/>
</dbReference>
<dbReference type="PANTHER" id="PTHR24373">
    <property type="entry name" value="SLIT RELATED LEUCINE-RICH REPEAT NEURONAL PROTEIN"/>
    <property type="match status" value="1"/>
</dbReference>
<dbReference type="SUPFAM" id="SSF52058">
    <property type="entry name" value="L domain-like"/>
    <property type="match status" value="1"/>
</dbReference>
<accession>A0A090X819</accession>
<evidence type="ECO:0000256" key="1">
    <source>
        <dbReference type="ARBA" id="ARBA00022614"/>
    </source>
</evidence>
<dbReference type="SMART" id="SM00369">
    <property type="entry name" value="LRR_TYP"/>
    <property type="match status" value="2"/>
</dbReference>
<dbReference type="PROSITE" id="PS51450">
    <property type="entry name" value="LRR"/>
    <property type="match status" value="1"/>
</dbReference>
<proteinExistence type="evidence at transcript level"/>
<keyword evidence="1" id="KW-0433">Leucine-rich repeat</keyword>
<feature type="compositionally biased region" description="Basic and acidic residues" evidence="4">
    <location>
        <begin position="171"/>
        <end position="184"/>
    </location>
</feature>
<dbReference type="EMBL" id="GBIH01002228">
    <property type="protein sequence ID" value="JAC92482.1"/>
    <property type="molecule type" value="mRNA"/>
</dbReference>
<dbReference type="AlphaFoldDB" id="A0A090X819"/>
<evidence type="ECO:0000256" key="2">
    <source>
        <dbReference type="ARBA" id="ARBA00022729"/>
    </source>
</evidence>
<dbReference type="Pfam" id="PF13855">
    <property type="entry name" value="LRR_8"/>
    <property type="match status" value="1"/>
</dbReference>
<organism evidence="6">
    <name type="scientific">Ixodes ricinus</name>
    <name type="common">Common tick</name>
    <name type="synonym">Acarus ricinus</name>
    <dbReference type="NCBI Taxonomy" id="34613"/>
    <lineage>
        <taxon>Eukaryota</taxon>
        <taxon>Metazoa</taxon>
        <taxon>Ecdysozoa</taxon>
        <taxon>Arthropoda</taxon>
        <taxon>Chelicerata</taxon>
        <taxon>Arachnida</taxon>
        <taxon>Acari</taxon>
        <taxon>Parasitiformes</taxon>
        <taxon>Ixodida</taxon>
        <taxon>Ixodoidea</taxon>
        <taxon>Ixodidae</taxon>
        <taxon>Ixodinae</taxon>
        <taxon>Ixodes</taxon>
    </lineage>
</organism>
<sequence>MSLLFLVTAILALTLLQSSQHCHATNVLCASCDCKPSLEKESSVDVDCSRKGNKMVPAGSQWPHNLYKFDLSHNFIDHVTTLEPSNVSVLDLHNNYIGVIEPGVFSVFQNLQVLDLSQNRLSSLHMDTFKGLANLQVPSTSAATAYEPCQTELFNHLSRPGTAPDQPQPAEVHRKILPHEPGKP</sequence>
<reference evidence="6" key="1">
    <citation type="journal article" date="2015" name="PLoS Negl. Trop. Dis.">
        <title>Deep Sequencing Analysis of the Ixodes ricinus Haemocytome.</title>
        <authorList>
            <person name="Kotsyfakis M."/>
            <person name="Kopacek P."/>
            <person name="Franta Z."/>
            <person name="Pedra J.H."/>
            <person name="Ribeiro J.M."/>
        </authorList>
    </citation>
    <scope>NUCLEOTIDE SEQUENCE</scope>
</reference>
<evidence type="ECO:0000256" key="5">
    <source>
        <dbReference type="SAM" id="SignalP"/>
    </source>
</evidence>
<dbReference type="InterPro" id="IPR003591">
    <property type="entry name" value="Leu-rich_rpt_typical-subtyp"/>
</dbReference>